<dbReference type="AlphaFoldDB" id="A0A6I4VVC5"/>
<keyword evidence="3" id="KW-1185">Reference proteome</keyword>
<evidence type="ECO:0000259" key="1">
    <source>
        <dbReference type="Pfam" id="PF16363"/>
    </source>
</evidence>
<dbReference type="EMBL" id="WUUL01000008">
    <property type="protein sequence ID" value="MXQ54501.1"/>
    <property type="molecule type" value="Genomic_DNA"/>
</dbReference>
<accession>A0A6I4VVC5</accession>
<dbReference type="Gene3D" id="3.90.25.10">
    <property type="entry name" value="UDP-galactose 4-epimerase, domain 1"/>
    <property type="match status" value="1"/>
</dbReference>
<proteinExistence type="predicted"/>
<protein>
    <submittedName>
        <fullName evidence="2">NAD-dependent epimerase/dehydratase family protein</fullName>
    </submittedName>
</protein>
<dbReference type="PRINTS" id="PR01713">
    <property type="entry name" value="NUCEPIMERASE"/>
</dbReference>
<dbReference type="PANTHER" id="PTHR43000">
    <property type="entry name" value="DTDP-D-GLUCOSE 4,6-DEHYDRATASE-RELATED"/>
    <property type="match status" value="1"/>
</dbReference>
<dbReference type="Proteomes" id="UP000430692">
    <property type="component" value="Unassembled WGS sequence"/>
</dbReference>
<dbReference type="InterPro" id="IPR036291">
    <property type="entry name" value="NAD(P)-bd_dom_sf"/>
</dbReference>
<feature type="domain" description="NAD(P)-binding" evidence="1">
    <location>
        <begin position="4"/>
        <end position="306"/>
    </location>
</feature>
<reference evidence="2 3" key="1">
    <citation type="submission" date="2019-12" db="EMBL/GenBank/DDBJ databases">
        <title>Whole-genome analyses of novel actinobacteria.</title>
        <authorList>
            <person name="Sahin N."/>
            <person name="Saygin H."/>
        </authorList>
    </citation>
    <scope>NUCLEOTIDE SEQUENCE [LARGE SCALE GENOMIC DNA]</scope>
    <source>
        <strain evidence="2 3">KC615</strain>
    </source>
</reference>
<comment type="caution">
    <text evidence="2">The sequence shown here is derived from an EMBL/GenBank/DDBJ whole genome shotgun (WGS) entry which is preliminary data.</text>
</comment>
<dbReference type="InterPro" id="IPR016040">
    <property type="entry name" value="NAD(P)-bd_dom"/>
</dbReference>
<evidence type="ECO:0000313" key="2">
    <source>
        <dbReference type="EMBL" id="MXQ54501.1"/>
    </source>
</evidence>
<dbReference type="Gene3D" id="3.40.50.720">
    <property type="entry name" value="NAD(P)-binding Rossmann-like Domain"/>
    <property type="match status" value="1"/>
</dbReference>
<evidence type="ECO:0000313" key="3">
    <source>
        <dbReference type="Proteomes" id="UP000430692"/>
    </source>
</evidence>
<sequence length="320" mass="36350">MNVLITGGAGFIGSNLVQHLSLFTQYKKIGVVDNFDPFYPREIKMKRLQKWAKMHNVQLYEEDIRDEEAMEEIFQEEKWDTVIHLAAIPCARSSIQDPTLYSDVNVTGTVQMLQLSAENKVKRFIFVSSASVYGAVDKPYAFHEDEIVSMPISPYATSKWAAENYCQLFYQLYGFDITVLRLFTTFGPGQPPDMAMHKFAEQMLEDKPVTIYDPESTRDYTYISDVVDAIRLSIEFTAGYQVYNVGSGISVGITQMLDVLANALGLPHEVTVLGQQEGELKHAVADISKLEQSIGFRPKVNFHEGILLFANWFLEEKRLK</sequence>
<gene>
    <name evidence="2" type="ORF">GSM42_12410</name>
</gene>
<organism evidence="2 3">
    <name type="scientific">Shimazuella alba</name>
    <dbReference type="NCBI Taxonomy" id="2690964"/>
    <lineage>
        <taxon>Bacteria</taxon>
        <taxon>Bacillati</taxon>
        <taxon>Bacillota</taxon>
        <taxon>Bacilli</taxon>
        <taxon>Bacillales</taxon>
        <taxon>Thermoactinomycetaceae</taxon>
        <taxon>Shimazuella</taxon>
    </lineage>
</organism>
<dbReference type="SUPFAM" id="SSF51735">
    <property type="entry name" value="NAD(P)-binding Rossmann-fold domains"/>
    <property type="match status" value="1"/>
</dbReference>
<dbReference type="Pfam" id="PF16363">
    <property type="entry name" value="GDP_Man_Dehyd"/>
    <property type="match status" value="1"/>
</dbReference>
<dbReference type="RefSeq" id="WP_160801862.1">
    <property type="nucleotide sequence ID" value="NZ_WUUL01000008.1"/>
</dbReference>
<name>A0A6I4VVC5_9BACL</name>